<proteinExistence type="predicted"/>
<gene>
    <name evidence="2" type="ORF">C0Q70_07121</name>
</gene>
<protein>
    <submittedName>
        <fullName evidence="2">Uncharacterized protein</fullName>
    </submittedName>
</protein>
<reference evidence="2 3" key="1">
    <citation type="submission" date="2018-04" db="EMBL/GenBank/DDBJ databases">
        <title>The genome of golden apple snail Pomacea canaliculata provides insight into stress tolerance and invasive adaptation.</title>
        <authorList>
            <person name="Liu C."/>
            <person name="Liu B."/>
            <person name="Ren Y."/>
            <person name="Zhang Y."/>
            <person name="Wang H."/>
            <person name="Li S."/>
            <person name="Jiang F."/>
            <person name="Yin L."/>
            <person name="Zhang G."/>
            <person name="Qian W."/>
            <person name="Fan W."/>
        </authorList>
    </citation>
    <scope>NUCLEOTIDE SEQUENCE [LARGE SCALE GENOMIC DNA]</scope>
    <source>
        <strain evidence="2">SZHN2017</strain>
        <tissue evidence="2">Muscle</tissue>
    </source>
</reference>
<evidence type="ECO:0000256" key="1">
    <source>
        <dbReference type="SAM" id="MobiDB-lite"/>
    </source>
</evidence>
<comment type="caution">
    <text evidence="2">The sequence shown here is derived from an EMBL/GenBank/DDBJ whole genome shotgun (WGS) entry which is preliminary data.</text>
</comment>
<dbReference type="EMBL" id="PZQS01000004">
    <property type="protein sequence ID" value="PVD31703.1"/>
    <property type="molecule type" value="Genomic_DNA"/>
</dbReference>
<keyword evidence="3" id="KW-1185">Reference proteome</keyword>
<evidence type="ECO:0000313" key="3">
    <source>
        <dbReference type="Proteomes" id="UP000245119"/>
    </source>
</evidence>
<dbReference type="Proteomes" id="UP000245119">
    <property type="component" value="Linkage Group LG4"/>
</dbReference>
<organism evidence="2 3">
    <name type="scientific">Pomacea canaliculata</name>
    <name type="common">Golden apple snail</name>
    <dbReference type="NCBI Taxonomy" id="400727"/>
    <lineage>
        <taxon>Eukaryota</taxon>
        <taxon>Metazoa</taxon>
        <taxon>Spiralia</taxon>
        <taxon>Lophotrochozoa</taxon>
        <taxon>Mollusca</taxon>
        <taxon>Gastropoda</taxon>
        <taxon>Caenogastropoda</taxon>
        <taxon>Architaenioglossa</taxon>
        <taxon>Ampullarioidea</taxon>
        <taxon>Ampullariidae</taxon>
        <taxon>Pomacea</taxon>
    </lineage>
</organism>
<dbReference type="AlphaFoldDB" id="A0A2T7PE51"/>
<accession>A0A2T7PE51</accession>
<sequence>MSRFLQVAGEKDFLLGPSAGNLPSAHPGCAATWQWDRMRLFDKGDKVKMKTPTTISFDSFGCTPLLPSPPPPHTQPLKASSAKAGARQRERKVTLTLSLLPC</sequence>
<feature type="region of interest" description="Disordered" evidence="1">
    <location>
        <begin position="65"/>
        <end position="102"/>
    </location>
</feature>
<evidence type="ECO:0000313" key="2">
    <source>
        <dbReference type="EMBL" id="PVD31703.1"/>
    </source>
</evidence>
<name>A0A2T7PE51_POMCA</name>